<evidence type="ECO:0000313" key="4">
    <source>
        <dbReference type="Proteomes" id="UP000283543"/>
    </source>
</evidence>
<proteinExistence type="predicted"/>
<organism evidence="3 4">
    <name type="scientific">Aphanomyces astaci</name>
    <name type="common">Crayfish plague agent</name>
    <dbReference type="NCBI Taxonomy" id="112090"/>
    <lineage>
        <taxon>Eukaryota</taxon>
        <taxon>Sar</taxon>
        <taxon>Stramenopiles</taxon>
        <taxon>Oomycota</taxon>
        <taxon>Saprolegniomycetes</taxon>
        <taxon>Saprolegniales</taxon>
        <taxon>Verrucalvaceae</taxon>
        <taxon>Aphanomyces</taxon>
    </lineage>
</organism>
<dbReference type="Proteomes" id="UP000283543">
    <property type="component" value="Unassembled WGS sequence"/>
</dbReference>
<keyword evidence="1" id="KW-0472">Membrane</keyword>
<name>A0A3R7AXD6_APHAT</name>
<accession>A0A3R7AXD6</accession>
<protein>
    <recommendedName>
        <fullName evidence="2">DUF7164 domain-containing protein</fullName>
    </recommendedName>
</protein>
<dbReference type="InterPro" id="IPR055588">
    <property type="entry name" value="DUF7164"/>
</dbReference>
<evidence type="ECO:0000313" key="3">
    <source>
        <dbReference type="EMBL" id="RHY65271.1"/>
    </source>
</evidence>
<keyword evidence="1" id="KW-0812">Transmembrane</keyword>
<comment type="caution">
    <text evidence="3">The sequence shown here is derived from an EMBL/GenBank/DDBJ whole genome shotgun (WGS) entry which is preliminary data.</text>
</comment>
<gene>
    <name evidence="3" type="ORF">DYB34_006707</name>
</gene>
<feature type="domain" description="DUF7164" evidence="2">
    <location>
        <begin position="374"/>
        <end position="667"/>
    </location>
</feature>
<reference evidence="3 4" key="1">
    <citation type="submission" date="2018-08" db="EMBL/GenBank/DDBJ databases">
        <title>Aphanomyces genome sequencing and annotation.</title>
        <authorList>
            <person name="Minardi D."/>
            <person name="Oidtmann B."/>
            <person name="Van Der Giezen M."/>
            <person name="Studholme D.J."/>
        </authorList>
    </citation>
    <scope>NUCLEOTIDE SEQUENCE [LARGE SCALE GENOMIC DNA]</scope>
    <source>
        <strain evidence="3 4">Si</strain>
    </source>
</reference>
<dbReference type="VEuPathDB" id="FungiDB:H257_05215"/>
<dbReference type="AlphaFoldDB" id="A0A3R7AXD6"/>
<dbReference type="EMBL" id="QUTB01003926">
    <property type="protein sequence ID" value="RHY65271.1"/>
    <property type="molecule type" value="Genomic_DNA"/>
</dbReference>
<feature type="domain" description="DUF7164" evidence="2">
    <location>
        <begin position="57"/>
        <end position="330"/>
    </location>
</feature>
<evidence type="ECO:0000259" key="2">
    <source>
        <dbReference type="Pfam" id="PF23741"/>
    </source>
</evidence>
<sequence>MREGLIVVRYVGLAMSFCVLVALTVVDISWWGRVQSLLTLPTHGTSLLREHGTTHSSFVRAAVLHVARSDEASFTPMFRRLHRSWIAMSLHEPPSWRTDIVIVTDAPYVFEWLAVLNCSVHPRQNASQPNMCVVATKFAPHSSSSGGDLPPGLDPSIEVFRALSVLSASTYDWLLRTDVDTFLAPGFATYRPNSLAVNVGAYIQPNCGTTTHLDTIAERLNLTSQNVSNIGSTWYGPTALMQTCAAQTVGLMETLYLHDFTDVEKSPAYGNQGWPQWHVGVLGSYAGRLAIRHCTASVGVVLAGNVLDVPSTSVDMASHVAHIHATHDDDDAILSLPRNNTTKDATTVRDYTLAITLSSSSVLSPSPASITSTFIRAAVVYLPSTEARFLHEFRWFHRSWQAMQAFEPPGWRTDIVVVTNGLVPTLDELNCTSMPREHATDPNRCIVVATYTSLYSPAFPYAYADSVNVLAVTPLGAYDWVLRTDMDTFLTPAFATWKPSLFVVGMGGYNGMGSTNDRLDAIIVQLNLTAKTVDNVGSTWYGPTALVQQCAQLSMDVQMYMYANEFTDEEKSPEYGIKGWPNWHVGVLSMYGGHVAINHCTRDFGVVKDAHNLDFPTTSHESPTRHAHLHTWQDSNRFSKFAFADGAYKNENKSALDLDDISDYAMYSTWRWIHSHGHKHGKR</sequence>
<dbReference type="Pfam" id="PF23741">
    <property type="entry name" value="DUF7164"/>
    <property type="match status" value="2"/>
</dbReference>
<feature type="transmembrane region" description="Helical" evidence="1">
    <location>
        <begin position="7"/>
        <end position="31"/>
    </location>
</feature>
<evidence type="ECO:0000256" key="1">
    <source>
        <dbReference type="SAM" id="Phobius"/>
    </source>
</evidence>
<keyword evidence="1" id="KW-1133">Transmembrane helix</keyword>